<evidence type="ECO:0000259" key="2">
    <source>
        <dbReference type="Pfam" id="PF01494"/>
    </source>
</evidence>
<dbReference type="InterPro" id="IPR050631">
    <property type="entry name" value="PheA/TfdB_FAD_monoxygenase"/>
</dbReference>
<proteinExistence type="predicted"/>
<dbReference type="EMBL" id="CP163440">
    <property type="protein sequence ID" value="XDQ60258.1"/>
    <property type="molecule type" value="Genomic_DNA"/>
</dbReference>
<dbReference type="PANTHER" id="PTHR43476:SF5">
    <property type="entry name" value="FAD-DEPENDENT MONOOXYGENASE"/>
    <property type="match status" value="1"/>
</dbReference>
<evidence type="ECO:0000313" key="3">
    <source>
        <dbReference type="EMBL" id="XDQ60258.1"/>
    </source>
</evidence>
<protein>
    <submittedName>
        <fullName evidence="3">FAD-dependent monooxygenase</fullName>
    </submittedName>
</protein>
<dbReference type="PANTHER" id="PTHR43476">
    <property type="entry name" value="3-(3-HYDROXY-PHENYL)PROPIONATE/3-HYDROXYCINNAMIC ACID HYDROXYLASE"/>
    <property type="match status" value="1"/>
</dbReference>
<organism evidence="3">
    <name type="scientific">Streptomyces sp. R35</name>
    <dbReference type="NCBI Taxonomy" id="3238630"/>
    <lineage>
        <taxon>Bacteria</taxon>
        <taxon>Bacillati</taxon>
        <taxon>Actinomycetota</taxon>
        <taxon>Actinomycetes</taxon>
        <taxon>Kitasatosporales</taxon>
        <taxon>Streptomycetaceae</taxon>
        <taxon>Streptomyces</taxon>
    </lineage>
</organism>
<reference evidence="3" key="1">
    <citation type="submission" date="2024-07" db="EMBL/GenBank/DDBJ databases">
        <authorList>
            <person name="Yu S.T."/>
        </authorList>
    </citation>
    <scope>NUCLEOTIDE SEQUENCE</scope>
    <source>
        <strain evidence="3">R35</strain>
    </source>
</reference>
<dbReference type="SUPFAM" id="SSF51905">
    <property type="entry name" value="FAD/NAD(P)-binding domain"/>
    <property type="match status" value="1"/>
</dbReference>
<dbReference type="AlphaFoldDB" id="A0AB39S0I0"/>
<dbReference type="RefSeq" id="WP_369255419.1">
    <property type="nucleotide sequence ID" value="NZ_CP163440.1"/>
</dbReference>
<dbReference type="GO" id="GO:0071949">
    <property type="term" value="F:FAD binding"/>
    <property type="evidence" value="ECO:0007669"/>
    <property type="project" value="InterPro"/>
</dbReference>
<dbReference type="PRINTS" id="PR00420">
    <property type="entry name" value="RNGMNOXGNASE"/>
</dbReference>
<dbReference type="InterPro" id="IPR002938">
    <property type="entry name" value="FAD-bd"/>
</dbReference>
<name>A0AB39S0I0_9ACTN</name>
<dbReference type="Pfam" id="PF01494">
    <property type="entry name" value="FAD_binding_3"/>
    <property type="match status" value="1"/>
</dbReference>
<feature type="domain" description="FAD-binding" evidence="2">
    <location>
        <begin position="18"/>
        <end position="361"/>
    </location>
</feature>
<accession>A0AB39S0I0</accession>
<dbReference type="Gene3D" id="3.50.50.60">
    <property type="entry name" value="FAD/NAD(P)-binding domain"/>
    <property type="match status" value="2"/>
</dbReference>
<gene>
    <name evidence="3" type="ORF">AB5J50_05520</name>
</gene>
<dbReference type="GO" id="GO:0004497">
    <property type="term" value="F:monooxygenase activity"/>
    <property type="evidence" value="ECO:0007669"/>
    <property type="project" value="UniProtKB-KW"/>
</dbReference>
<sequence>MDEQTEEQQTAEQTEEQTDICIVGGGPAGMTLALLLLRSGARVTVVERSSSLSREYRGEILQPGGLAVLDEIGVLKGATDRGAHVLERFRLVEHGRVLMAFEYRKLQPPYNYLLSLPQAHLLAELLDRCQEFPGFRYLVARVNGLIREGEAVRGVYAKAQDVTYTVRGACVVAADGRHSQVRRLAGIDHVRQDVFDQDVVWFRLPAEEPLGEVMVNRAGGNPVLAYDSHPGALQMGWTLPKGEWKKLAPLGIGEVRRRIAAATPQFADRVEGTLHSFADVSLLDVFGAAAERWTGDGLVLIGDAAHTHGPLGAQGINLAVQDAALLHPILLAAVADGDMSAGRLAEFERIRRPHIRAVMKFQAVQSRMMLSADSLATFLRPKLARVVMRTPIGTKFTNRIAFGAPGIRVADNLFTVNQKE</sequence>
<keyword evidence="3" id="KW-0503">Monooxygenase</keyword>
<evidence type="ECO:0000256" key="1">
    <source>
        <dbReference type="ARBA" id="ARBA00023002"/>
    </source>
</evidence>
<keyword evidence="1" id="KW-0560">Oxidoreductase</keyword>
<dbReference type="InterPro" id="IPR036188">
    <property type="entry name" value="FAD/NAD-bd_sf"/>
</dbReference>